<reference evidence="9" key="1">
    <citation type="journal article" date="2014" name="Front. Microbiol.">
        <title>High frequency of phylogenetically diverse reductive dehalogenase-homologous genes in deep subseafloor sedimentary metagenomes.</title>
        <authorList>
            <person name="Kawai M."/>
            <person name="Futagami T."/>
            <person name="Toyoda A."/>
            <person name="Takaki Y."/>
            <person name="Nishi S."/>
            <person name="Hori S."/>
            <person name="Arai W."/>
            <person name="Tsubouchi T."/>
            <person name="Morono Y."/>
            <person name="Uchiyama I."/>
            <person name="Ito T."/>
            <person name="Fujiyama A."/>
            <person name="Inagaki F."/>
            <person name="Takami H."/>
        </authorList>
    </citation>
    <scope>NUCLEOTIDE SEQUENCE</scope>
    <source>
        <strain evidence="9">Expedition CK06-06</strain>
    </source>
</reference>
<dbReference type="Pfam" id="PF03222">
    <property type="entry name" value="Trp_Tyr_perm"/>
    <property type="match status" value="1"/>
</dbReference>
<dbReference type="InterPro" id="IPR018227">
    <property type="entry name" value="Amino_acid_transport_2"/>
</dbReference>
<feature type="transmembrane region" description="Helical" evidence="8">
    <location>
        <begin position="179"/>
        <end position="203"/>
    </location>
</feature>
<evidence type="ECO:0000313" key="9">
    <source>
        <dbReference type="EMBL" id="GAH96970.1"/>
    </source>
</evidence>
<keyword evidence="2" id="KW-0813">Transport</keyword>
<dbReference type="PANTHER" id="PTHR22950">
    <property type="entry name" value="AMINO ACID TRANSPORTER"/>
    <property type="match status" value="1"/>
</dbReference>
<protein>
    <recommendedName>
        <fullName evidence="10">Amino acid transporter transmembrane domain-containing protein</fullName>
    </recommendedName>
</protein>
<feature type="transmembrane region" description="Helical" evidence="8">
    <location>
        <begin position="81"/>
        <end position="103"/>
    </location>
</feature>
<evidence type="ECO:0000256" key="6">
    <source>
        <dbReference type="ARBA" id="ARBA00022989"/>
    </source>
</evidence>
<evidence type="ECO:0000256" key="3">
    <source>
        <dbReference type="ARBA" id="ARBA00022475"/>
    </source>
</evidence>
<keyword evidence="7 8" id="KW-0472">Membrane</keyword>
<feature type="transmembrane region" description="Helical" evidence="8">
    <location>
        <begin position="35"/>
        <end position="60"/>
    </location>
</feature>
<evidence type="ECO:0000256" key="5">
    <source>
        <dbReference type="ARBA" id="ARBA00022692"/>
    </source>
</evidence>
<keyword evidence="6 8" id="KW-1133">Transmembrane helix</keyword>
<comment type="caution">
    <text evidence="9">The sequence shown here is derived from an EMBL/GenBank/DDBJ whole genome shotgun (WGS) entry which is preliminary data.</text>
</comment>
<proteinExistence type="predicted"/>
<dbReference type="Gene3D" id="1.20.1740.10">
    <property type="entry name" value="Amino acid/polyamine transporter I"/>
    <property type="match status" value="1"/>
</dbReference>
<evidence type="ECO:0000256" key="4">
    <source>
        <dbReference type="ARBA" id="ARBA00022519"/>
    </source>
</evidence>
<feature type="transmembrane region" description="Helical" evidence="8">
    <location>
        <begin position="145"/>
        <end position="164"/>
    </location>
</feature>
<name>X1KTN0_9ZZZZ</name>
<feature type="transmembrane region" description="Helical" evidence="8">
    <location>
        <begin position="7"/>
        <end position="29"/>
    </location>
</feature>
<sequence>MRDKKFFFAISILLGTIVGAGIFGIPYVIARSGIIPGFFYLLILGGAVLLIHLFFGEIVLRTKEKHRLVGYAQKYLGKKGKILITISTILGITGALLAYIVIGGDFLKIIFSFLNLPSFYFSLMFWAILSFFIFRGIKLIAPAELFMNIAFFFIIFLIFCFALPKLNLQNFTLINFEHIFLPYGVILFSLIGLSAIPAIGEIFKSSEERKNYKQVIIIAIVTAVILYSLFVAAVIGVSVKILL</sequence>
<dbReference type="GO" id="GO:0015179">
    <property type="term" value="F:L-amino acid transmembrane transporter activity"/>
    <property type="evidence" value="ECO:0007669"/>
    <property type="project" value="TreeGrafter"/>
</dbReference>
<dbReference type="AlphaFoldDB" id="X1KTN0"/>
<dbReference type="EMBL" id="BARV01001504">
    <property type="protein sequence ID" value="GAH96970.1"/>
    <property type="molecule type" value="Genomic_DNA"/>
</dbReference>
<dbReference type="GO" id="GO:0005886">
    <property type="term" value="C:plasma membrane"/>
    <property type="evidence" value="ECO:0007669"/>
    <property type="project" value="UniProtKB-SubCell"/>
</dbReference>
<evidence type="ECO:0000256" key="2">
    <source>
        <dbReference type="ARBA" id="ARBA00022448"/>
    </source>
</evidence>
<keyword evidence="4" id="KW-0997">Cell inner membrane</keyword>
<feature type="transmembrane region" description="Helical" evidence="8">
    <location>
        <begin position="109"/>
        <end position="133"/>
    </location>
</feature>
<organism evidence="9">
    <name type="scientific">marine sediment metagenome</name>
    <dbReference type="NCBI Taxonomy" id="412755"/>
    <lineage>
        <taxon>unclassified sequences</taxon>
        <taxon>metagenomes</taxon>
        <taxon>ecological metagenomes</taxon>
    </lineage>
</organism>
<comment type="subcellular location">
    <subcellularLocation>
        <location evidence="1">Cell inner membrane</location>
        <topology evidence="1">Multi-pass membrane protein</topology>
    </subcellularLocation>
</comment>
<accession>X1KTN0</accession>
<evidence type="ECO:0000256" key="1">
    <source>
        <dbReference type="ARBA" id="ARBA00004429"/>
    </source>
</evidence>
<gene>
    <name evidence="9" type="ORF">S06H3_04319</name>
</gene>
<feature type="non-terminal residue" evidence="9">
    <location>
        <position position="243"/>
    </location>
</feature>
<evidence type="ECO:0000256" key="8">
    <source>
        <dbReference type="SAM" id="Phobius"/>
    </source>
</evidence>
<evidence type="ECO:0000256" key="7">
    <source>
        <dbReference type="ARBA" id="ARBA00023136"/>
    </source>
</evidence>
<feature type="transmembrane region" description="Helical" evidence="8">
    <location>
        <begin position="215"/>
        <end position="239"/>
    </location>
</feature>
<keyword evidence="5 8" id="KW-0812">Transmembrane</keyword>
<keyword evidence="3" id="KW-1003">Cell membrane</keyword>
<evidence type="ECO:0008006" key="10">
    <source>
        <dbReference type="Google" id="ProtNLM"/>
    </source>
</evidence>